<dbReference type="GO" id="GO:0000155">
    <property type="term" value="F:phosphorelay sensor kinase activity"/>
    <property type="evidence" value="ECO:0007669"/>
    <property type="project" value="InterPro"/>
</dbReference>
<dbReference type="InterPro" id="IPR003661">
    <property type="entry name" value="HisK_dim/P_dom"/>
</dbReference>
<dbReference type="PRINTS" id="PR00344">
    <property type="entry name" value="BCTRLSENSOR"/>
</dbReference>
<keyword evidence="7" id="KW-0547">Nucleotide-binding</keyword>
<dbReference type="Gene3D" id="1.20.120.620">
    <property type="entry name" value="Backbone structure of the membrane domain of e. Coli histidine kinase receptor kdpd"/>
    <property type="match status" value="1"/>
</dbReference>
<evidence type="ECO:0000256" key="8">
    <source>
        <dbReference type="ARBA" id="ARBA00022777"/>
    </source>
</evidence>
<evidence type="ECO:0000256" key="12">
    <source>
        <dbReference type="ARBA" id="ARBA00023136"/>
    </source>
</evidence>
<sequence length="897" mass="97342">MSEPSRPEPEALLPEARREGRGRLKIFLGAAPGVGKTFAMLQAARDRAAEGVSVLAAVVETHGRAETEAMLRGFEVLPRRTVYHQGHILQEMDVDALIARLPGLALIDELAHSNLSGARHEKRWQDVEDVLAAGIDVYTTMNVQHVETLNDTVARITGIRVRETVPDQVLELADEIELIDLPPDELIARLRAGKVYVQDQAARAVANFFAKGNLTALRELAMRTAADRVDAQLKEHMAANAIEGPWPTQERILVVLPEGAVGRDAVRIARRSADRARVEWLAVALTSLRAETQRDLAGEPGTSSLRLAERLGAEVTVLQTERDAAQDVLDFAQKHNVRRIVVPRPAPRARLARWLSPSPHEAVVAGLLRGATQFELTLVTDEESPARQRQRRRPARADVPAQLRPLGLVALAVCATTLIALGAERLIPVLSLSLLYMTVVVAIAAKLGRWPSVAAALLSFLAYNLFFTDPRMTLHIWNRGQFVTLLLFLAVSILTGNLAARLRDRAVAQRAISDRTRKLYDFSRRAAAAASVDDVVWAAVSHVAAVLECQSILLLPNENGQLAIVGAFPPEDRMEPRELSAATYAFEHGEPTGKGSATLPASRWLFLPLLSADRRIGVLGLAYEDGHEPPPGDRRLVEALADQVALALERVKLADDLAQIRVASETERLRTALLSSVSHDLRTPLVSILGAAEGLTQPGLTAEARGTLAETIRDEGDRLDRYIQNLLDMTRLGHGALTLKTHATDLRELVGSARNRLRGPLRGHPMEVAIPVDMAPAQVDPVLIEQVLVNIFDNACKYAGPGRAIRIAAHQSRGRAVLSVEDEGPGLPPGAAAHVFDMFWRAEQGDGGQAGTGLGLAICKGIVEAHGGAIRAEAVHPDGRGTRIVMELPLWNPEVSA</sequence>
<keyword evidence="8 15" id="KW-0418">Kinase</keyword>
<dbReference type="InterPro" id="IPR036097">
    <property type="entry name" value="HisK_dim/P_sf"/>
</dbReference>
<evidence type="ECO:0000256" key="9">
    <source>
        <dbReference type="ARBA" id="ARBA00022840"/>
    </source>
</evidence>
<keyword evidence="5" id="KW-0808">Transferase</keyword>
<dbReference type="InterPro" id="IPR005467">
    <property type="entry name" value="His_kinase_dom"/>
</dbReference>
<dbReference type="RefSeq" id="WP_128154137.1">
    <property type="nucleotide sequence ID" value="NZ_JBHSOM010000007.1"/>
</dbReference>
<dbReference type="PROSITE" id="PS50109">
    <property type="entry name" value="HIS_KIN"/>
    <property type="match status" value="1"/>
</dbReference>
<dbReference type="PANTHER" id="PTHR45569">
    <property type="entry name" value="SENSOR PROTEIN KDPD"/>
    <property type="match status" value="1"/>
</dbReference>
<evidence type="ECO:0000256" key="7">
    <source>
        <dbReference type="ARBA" id="ARBA00022741"/>
    </source>
</evidence>
<feature type="transmembrane region" description="Helical" evidence="13">
    <location>
        <begin position="480"/>
        <end position="500"/>
    </location>
</feature>
<evidence type="ECO:0000313" key="15">
    <source>
        <dbReference type="EMBL" id="RWR54680.1"/>
    </source>
</evidence>
<dbReference type="Gene3D" id="3.40.50.300">
    <property type="entry name" value="P-loop containing nucleotide triphosphate hydrolases"/>
    <property type="match status" value="1"/>
</dbReference>
<feature type="domain" description="Histidine kinase" evidence="14">
    <location>
        <begin position="676"/>
        <end position="892"/>
    </location>
</feature>
<dbReference type="InterPro" id="IPR003594">
    <property type="entry name" value="HATPase_dom"/>
</dbReference>
<comment type="caution">
    <text evidence="15">The sequence shown here is derived from an EMBL/GenBank/DDBJ whole genome shotgun (WGS) entry which is preliminary data.</text>
</comment>
<dbReference type="Proteomes" id="UP000288071">
    <property type="component" value="Unassembled WGS sequence"/>
</dbReference>
<accession>A0A3S3LWN6</accession>
<keyword evidence="12 13" id="KW-0472">Membrane</keyword>
<dbReference type="GO" id="GO:0005524">
    <property type="term" value="F:ATP binding"/>
    <property type="evidence" value="ECO:0007669"/>
    <property type="project" value="UniProtKB-KW"/>
</dbReference>
<evidence type="ECO:0000259" key="14">
    <source>
        <dbReference type="PROSITE" id="PS50109"/>
    </source>
</evidence>
<dbReference type="InterPro" id="IPR003018">
    <property type="entry name" value="GAF"/>
</dbReference>
<dbReference type="EMBL" id="SAVA01000001">
    <property type="protein sequence ID" value="RWR54680.1"/>
    <property type="molecule type" value="Genomic_DNA"/>
</dbReference>
<dbReference type="Pfam" id="PF02702">
    <property type="entry name" value="KdpD"/>
    <property type="match status" value="1"/>
</dbReference>
<dbReference type="FunFam" id="3.40.50.300:FF:000483">
    <property type="entry name" value="Sensor histidine kinase KdpD"/>
    <property type="match status" value="1"/>
</dbReference>
<dbReference type="Gene3D" id="1.10.287.130">
    <property type="match status" value="1"/>
</dbReference>
<protein>
    <recommendedName>
        <fullName evidence="3">histidine kinase</fullName>
        <ecNumber evidence="3">2.7.13.3</ecNumber>
    </recommendedName>
</protein>
<dbReference type="Gene3D" id="3.30.565.10">
    <property type="entry name" value="Histidine kinase-like ATPase, C-terminal domain"/>
    <property type="match status" value="1"/>
</dbReference>
<gene>
    <name evidence="15" type="ORF">EOW66_01015</name>
</gene>
<evidence type="ECO:0000256" key="4">
    <source>
        <dbReference type="ARBA" id="ARBA00022553"/>
    </source>
</evidence>
<keyword evidence="4" id="KW-0597">Phosphoprotein</keyword>
<evidence type="ECO:0000256" key="2">
    <source>
        <dbReference type="ARBA" id="ARBA00004141"/>
    </source>
</evidence>
<dbReference type="Pfam" id="PF02518">
    <property type="entry name" value="HATPase_c"/>
    <property type="match status" value="1"/>
</dbReference>
<evidence type="ECO:0000256" key="10">
    <source>
        <dbReference type="ARBA" id="ARBA00022989"/>
    </source>
</evidence>
<dbReference type="SUPFAM" id="SSF55874">
    <property type="entry name" value="ATPase domain of HSP90 chaperone/DNA topoisomerase II/histidine kinase"/>
    <property type="match status" value="1"/>
</dbReference>
<dbReference type="Pfam" id="PF13492">
    <property type="entry name" value="GAF_3"/>
    <property type="match status" value="1"/>
</dbReference>
<dbReference type="InterPro" id="IPR025201">
    <property type="entry name" value="KdpD_TM"/>
</dbReference>
<keyword evidence="10 13" id="KW-1133">Transmembrane helix</keyword>
<dbReference type="CDD" id="cd00075">
    <property type="entry name" value="HATPase"/>
    <property type="match status" value="1"/>
</dbReference>
<evidence type="ECO:0000256" key="11">
    <source>
        <dbReference type="ARBA" id="ARBA00023012"/>
    </source>
</evidence>
<feature type="transmembrane region" description="Helical" evidence="13">
    <location>
        <begin position="426"/>
        <end position="445"/>
    </location>
</feature>
<keyword evidence="6 13" id="KW-0812">Transmembrane</keyword>
<dbReference type="EC" id="2.7.13.3" evidence="3"/>
<feature type="transmembrane region" description="Helical" evidence="13">
    <location>
        <begin position="452"/>
        <end position="468"/>
    </location>
</feature>
<proteinExistence type="predicted"/>
<dbReference type="SUPFAM" id="SSF55781">
    <property type="entry name" value="GAF domain-like"/>
    <property type="match status" value="1"/>
</dbReference>
<dbReference type="InterPro" id="IPR038318">
    <property type="entry name" value="KdpD_sf"/>
</dbReference>
<reference evidence="15 16" key="1">
    <citation type="submission" date="2019-01" db="EMBL/GenBank/DDBJ databases">
        <title>Sinorhodobacter populi sp. nov. isolated from the symptomatic bark tissue of Populus euramericana canker.</title>
        <authorList>
            <person name="Xu G."/>
        </authorList>
    </citation>
    <scope>NUCLEOTIDE SEQUENCE [LARGE SCALE GENOMIC DNA]</scope>
    <source>
        <strain evidence="15 16">CGMCC 1.12963</strain>
    </source>
</reference>
<keyword evidence="11" id="KW-0902">Two-component regulatory system</keyword>
<dbReference type="SMART" id="SM00387">
    <property type="entry name" value="HATPase_c"/>
    <property type="match status" value="1"/>
</dbReference>
<dbReference type="Gene3D" id="3.30.450.40">
    <property type="match status" value="1"/>
</dbReference>
<evidence type="ECO:0000256" key="6">
    <source>
        <dbReference type="ARBA" id="ARBA00022692"/>
    </source>
</evidence>
<dbReference type="InterPro" id="IPR029016">
    <property type="entry name" value="GAF-like_dom_sf"/>
</dbReference>
<dbReference type="SUPFAM" id="SSF47384">
    <property type="entry name" value="Homodimeric domain of signal transducing histidine kinase"/>
    <property type="match status" value="1"/>
</dbReference>
<dbReference type="InterPro" id="IPR004358">
    <property type="entry name" value="Sig_transdc_His_kin-like_C"/>
</dbReference>
<dbReference type="InterPro" id="IPR052023">
    <property type="entry name" value="Histidine_kinase_KdpD"/>
</dbReference>
<evidence type="ECO:0000256" key="13">
    <source>
        <dbReference type="SAM" id="Phobius"/>
    </source>
</evidence>
<dbReference type="AlphaFoldDB" id="A0A3S3LWN6"/>
<comment type="subcellular location">
    <subcellularLocation>
        <location evidence="2">Membrane</location>
        <topology evidence="2">Multi-pass membrane protein</topology>
    </subcellularLocation>
</comment>
<dbReference type="Pfam" id="PF13493">
    <property type="entry name" value="DUF4118"/>
    <property type="match status" value="1"/>
</dbReference>
<organism evidence="15 16">
    <name type="scientific">Paenirhodobacter huangdaonensis</name>
    <dbReference type="NCBI Taxonomy" id="2501515"/>
    <lineage>
        <taxon>Bacteria</taxon>
        <taxon>Pseudomonadati</taxon>
        <taxon>Pseudomonadota</taxon>
        <taxon>Alphaproteobacteria</taxon>
        <taxon>Rhodobacterales</taxon>
        <taxon>Rhodobacter group</taxon>
        <taxon>Paenirhodobacter</taxon>
    </lineage>
</organism>
<evidence type="ECO:0000313" key="16">
    <source>
        <dbReference type="Proteomes" id="UP000288071"/>
    </source>
</evidence>
<dbReference type="InterPro" id="IPR036890">
    <property type="entry name" value="HATPase_C_sf"/>
</dbReference>
<dbReference type="CDD" id="cd00082">
    <property type="entry name" value="HisKA"/>
    <property type="match status" value="1"/>
</dbReference>
<evidence type="ECO:0000256" key="1">
    <source>
        <dbReference type="ARBA" id="ARBA00000085"/>
    </source>
</evidence>
<dbReference type="GO" id="GO:0005737">
    <property type="term" value="C:cytoplasm"/>
    <property type="evidence" value="ECO:0007669"/>
    <property type="project" value="UniProtKB-ARBA"/>
</dbReference>
<dbReference type="InterPro" id="IPR027417">
    <property type="entry name" value="P-loop_NTPase"/>
</dbReference>
<dbReference type="InterPro" id="IPR003852">
    <property type="entry name" value="Sig_transdc_His_kinase_KdpD_N"/>
</dbReference>
<name>A0A3S3LWN6_9RHOB</name>
<comment type="catalytic activity">
    <reaction evidence="1">
        <text>ATP + protein L-histidine = ADP + protein N-phospho-L-histidine.</text>
        <dbReference type="EC" id="2.7.13.3"/>
    </reaction>
</comment>
<dbReference type="Pfam" id="PF00512">
    <property type="entry name" value="HisKA"/>
    <property type="match status" value="1"/>
</dbReference>
<keyword evidence="16" id="KW-1185">Reference proteome</keyword>
<evidence type="ECO:0000256" key="3">
    <source>
        <dbReference type="ARBA" id="ARBA00012438"/>
    </source>
</evidence>
<reference evidence="16" key="2">
    <citation type="submission" date="2019-01" db="EMBL/GenBank/DDBJ databases">
        <title>Sinorhodobacter populi sp. nov. isolated from the symptomatic bark tissue of Populus euramericana canker.</title>
        <authorList>
            <person name="Li Y."/>
        </authorList>
    </citation>
    <scope>NUCLEOTIDE SEQUENCE [LARGE SCALE GENOMIC DNA]</scope>
    <source>
        <strain evidence="16">CGMCC 1.12963</strain>
    </source>
</reference>
<evidence type="ECO:0000256" key="5">
    <source>
        <dbReference type="ARBA" id="ARBA00022679"/>
    </source>
</evidence>
<dbReference type="SMART" id="SM00388">
    <property type="entry name" value="HisKA"/>
    <property type="match status" value="1"/>
</dbReference>
<feature type="transmembrane region" description="Helical" evidence="13">
    <location>
        <begin position="401"/>
        <end position="420"/>
    </location>
</feature>
<dbReference type="PANTHER" id="PTHR45569:SF1">
    <property type="entry name" value="SENSOR PROTEIN KDPD"/>
    <property type="match status" value="1"/>
</dbReference>
<dbReference type="GO" id="GO:0005886">
    <property type="term" value="C:plasma membrane"/>
    <property type="evidence" value="ECO:0007669"/>
    <property type="project" value="TreeGrafter"/>
</dbReference>
<keyword evidence="9" id="KW-0067">ATP-binding</keyword>